<evidence type="ECO:0000313" key="3">
    <source>
        <dbReference type="EMBL" id="KAK8567809.1"/>
    </source>
</evidence>
<feature type="signal peptide" evidence="2">
    <location>
        <begin position="1"/>
        <end position="23"/>
    </location>
</feature>
<keyword evidence="4" id="KW-1185">Reference proteome</keyword>
<dbReference type="EMBL" id="JBBPBM010000009">
    <property type="protein sequence ID" value="KAK8567809.1"/>
    <property type="molecule type" value="Genomic_DNA"/>
</dbReference>
<keyword evidence="2" id="KW-0732">Signal</keyword>
<accession>A0ABR2EYN2</accession>
<sequence length="224" mass="24413">MTKFTLIVLLSFVLVLLTQSVIGHDGHIKDFVRSELSSAGDVTKETTSSLDGEGLSSNELKKIGTNIKEVFQNIKSAFNEALSPEQEEQVMENKEKDSSEEGDNDTPSYNGEELYSDELKKIGTEIKQAVQNIESIFIEALSPEQEEQIMKNKETGSSKDDELAPSEEGDGDAPLSYDDEEFAPSKDDDASPQDDEEIASSSGDSDAPIPGDGEEFSSTSKNDE</sequence>
<feature type="compositionally biased region" description="Basic and acidic residues" evidence="1">
    <location>
        <begin position="148"/>
        <end position="162"/>
    </location>
</feature>
<evidence type="ECO:0008006" key="5">
    <source>
        <dbReference type="Google" id="ProtNLM"/>
    </source>
</evidence>
<name>A0ABR2EYN2_9ROSI</name>
<feature type="region of interest" description="Disordered" evidence="1">
    <location>
        <begin position="140"/>
        <end position="224"/>
    </location>
</feature>
<feature type="chain" id="PRO_5046853276" description="Secreted protein" evidence="2">
    <location>
        <begin position="24"/>
        <end position="224"/>
    </location>
</feature>
<reference evidence="3 4" key="1">
    <citation type="journal article" date="2024" name="G3 (Bethesda)">
        <title>Genome assembly of Hibiscus sabdariffa L. provides insights into metabolisms of medicinal natural products.</title>
        <authorList>
            <person name="Kim T."/>
        </authorList>
    </citation>
    <scope>NUCLEOTIDE SEQUENCE [LARGE SCALE GENOMIC DNA]</scope>
    <source>
        <strain evidence="3">TK-2024</strain>
        <tissue evidence="3">Old leaves</tissue>
    </source>
</reference>
<dbReference type="Proteomes" id="UP001472677">
    <property type="component" value="Unassembled WGS sequence"/>
</dbReference>
<protein>
    <recommendedName>
        <fullName evidence="5">Secreted protein</fullName>
    </recommendedName>
</protein>
<organism evidence="3 4">
    <name type="scientific">Hibiscus sabdariffa</name>
    <name type="common">roselle</name>
    <dbReference type="NCBI Taxonomy" id="183260"/>
    <lineage>
        <taxon>Eukaryota</taxon>
        <taxon>Viridiplantae</taxon>
        <taxon>Streptophyta</taxon>
        <taxon>Embryophyta</taxon>
        <taxon>Tracheophyta</taxon>
        <taxon>Spermatophyta</taxon>
        <taxon>Magnoliopsida</taxon>
        <taxon>eudicotyledons</taxon>
        <taxon>Gunneridae</taxon>
        <taxon>Pentapetalae</taxon>
        <taxon>rosids</taxon>
        <taxon>malvids</taxon>
        <taxon>Malvales</taxon>
        <taxon>Malvaceae</taxon>
        <taxon>Malvoideae</taxon>
        <taxon>Hibiscus</taxon>
    </lineage>
</organism>
<evidence type="ECO:0000256" key="2">
    <source>
        <dbReference type="SAM" id="SignalP"/>
    </source>
</evidence>
<feature type="compositionally biased region" description="Acidic residues" evidence="1">
    <location>
        <begin position="163"/>
        <end position="182"/>
    </location>
</feature>
<gene>
    <name evidence="3" type="ORF">V6N12_006382</name>
</gene>
<evidence type="ECO:0000313" key="4">
    <source>
        <dbReference type="Proteomes" id="UP001472677"/>
    </source>
</evidence>
<proteinExistence type="predicted"/>
<feature type="region of interest" description="Disordered" evidence="1">
    <location>
        <begin position="81"/>
        <end position="112"/>
    </location>
</feature>
<comment type="caution">
    <text evidence="3">The sequence shown here is derived from an EMBL/GenBank/DDBJ whole genome shotgun (WGS) entry which is preliminary data.</text>
</comment>
<evidence type="ECO:0000256" key="1">
    <source>
        <dbReference type="SAM" id="MobiDB-lite"/>
    </source>
</evidence>